<evidence type="ECO:0000256" key="1">
    <source>
        <dbReference type="SAM" id="MobiDB-lite"/>
    </source>
</evidence>
<dbReference type="EMBL" id="GBRH01184493">
    <property type="protein sequence ID" value="JAE13403.1"/>
    <property type="molecule type" value="Transcribed_RNA"/>
</dbReference>
<evidence type="ECO:0000313" key="2">
    <source>
        <dbReference type="EMBL" id="JAE13403.1"/>
    </source>
</evidence>
<reference evidence="2" key="2">
    <citation type="journal article" date="2015" name="Data Brief">
        <title>Shoot transcriptome of the giant reed, Arundo donax.</title>
        <authorList>
            <person name="Barrero R.A."/>
            <person name="Guerrero F.D."/>
            <person name="Moolhuijzen P."/>
            <person name="Goolsby J.A."/>
            <person name="Tidwell J."/>
            <person name="Bellgard S.E."/>
            <person name="Bellgard M.I."/>
        </authorList>
    </citation>
    <scope>NUCLEOTIDE SEQUENCE</scope>
    <source>
        <tissue evidence="2">Shoot tissue taken approximately 20 cm above the soil surface</tissue>
    </source>
</reference>
<feature type="compositionally biased region" description="Low complexity" evidence="1">
    <location>
        <begin position="7"/>
        <end position="16"/>
    </location>
</feature>
<sequence length="51" mass="5676">MRGLAHSSTSSPSSISQEQIAQRHCQMCHFRDQAQQKNMAGSRISSASLWN</sequence>
<reference evidence="2" key="1">
    <citation type="submission" date="2014-09" db="EMBL/GenBank/DDBJ databases">
        <authorList>
            <person name="Magalhaes I.L.F."/>
            <person name="Oliveira U."/>
            <person name="Santos F.R."/>
            <person name="Vidigal T.H.D.A."/>
            <person name="Brescovit A.D."/>
            <person name="Santos A.J."/>
        </authorList>
    </citation>
    <scope>NUCLEOTIDE SEQUENCE</scope>
    <source>
        <tissue evidence="2">Shoot tissue taken approximately 20 cm above the soil surface</tissue>
    </source>
</reference>
<feature type="region of interest" description="Disordered" evidence="1">
    <location>
        <begin position="1"/>
        <end position="22"/>
    </location>
</feature>
<dbReference type="AlphaFoldDB" id="A0A0A9FYF4"/>
<protein>
    <submittedName>
        <fullName evidence="2">Uncharacterized protein</fullName>
    </submittedName>
</protein>
<organism evidence="2">
    <name type="scientific">Arundo donax</name>
    <name type="common">Giant reed</name>
    <name type="synonym">Donax arundinaceus</name>
    <dbReference type="NCBI Taxonomy" id="35708"/>
    <lineage>
        <taxon>Eukaryota</taxon>
        <taxon>Viridiplantae</taxon>
        <taxon>Streptophyta</taxon>
        <taxon>Embryophyta</taxon>
        <taxon>Tracheophyta</taxon>
        <taxon>Spermatophyta</taxon>
        <taxon>Magnoliopsida</taxon>
        <taxon>Liliopsida</taxon>
        <taxon>Poales</taxon>
        <taxon>Poaceae</taxon>
        <taxon>PACMAD clade</taxon>
        <taxon>Arundinoideae</taxon>
        <taxon>Arundineae</taxon>
        <taxon>Arundo</taxon>
    </lineage>
</organism>
<name>A0A0A9FYF4_ARUDO</name>
<proteinExistence type="predicted"/>
<accession>A0A0A9FYF4</accession>